<gene>
    <name evidence="3" type="ORF">J2Z66_001040</name>
</gene>
<evidence type="ECO:0000313" key="3">
    <source>
        <dbReference type="EMBL" id="MBP1989445.1"/>
    </source>
</evidence>
<feature type="transmembrane region" description="Helical" evidence="2">
    <location>
        <begin position="39"/>
        <end position="59"/>
    </location>
</feature>
<dbReference type="EMBL" id="JAGGLB010000002">
    <property type="protein sequence ID" value="MBP1989445.1"/>
    <property type="molecule type" value="Genomic_DNA"/>
</dbReference>
<dbReference type="Pfam" id="PF18952">
    <property type="entry name" value="DUF5696"/>
    <property type="match status" value="1"/>
</dbReference>
<name>A0ABS4IPG2_9BACL</name>
<protein>
    <submittedName>
        <fullName evidence="3">Uncharacterized protein</fullName>
    </submittedName>
</protein>
<keyword evidence="2" id="KW-0472">Membrane</keyword>
<reference evidence="3 4" key="1">
    <citation type="submission" date="2021-03" db="EMBL/GenBank/DDBJ databases">
        <title>Genomic Encyclopedia of Type Strains, Phase IV (KMG-IV): sequencing the most valuable type-strain genomes for metagenomic binning, comparative biology and taxonomic classification.</title>
        <authorList>
            <person name="Goeker M."/>
        </authorList>
    </citation>
    <scope>NUCLEOTIDE SEQUENCE [LARGE SCALE GENOMIC DNA]</scope>
    <source>
        <strain evidence="3 4">DSM 26048</strain>
    </source>
</reference>
<evidence type="ECO:0000313" key="4">
    <source>
        <dbReference type="Proteomes" id="UP001519287"/>
    </source>
</evidence>
<feature type="compositionally biased region" description="Polar residues" evidence="1">
    <location>
        <begin position="1"/>
        <end position="16"/>
    </location>
</feature>
<dbReference type="Proteomes" id="UP001519287">
    <property type="component" value="Unassembled WGS sequence"/>
</dbReference>
<evidence type="ECO:0000256" key="1">
    <source>
        <dbReference type="SAM" id="MobiDB-lite"/>
    </source>
</evidence>
<keyword evidence="4" id="KW-1185">Reference proteome</keyword>
<sequence>MPDLDVSNSPETSSKSPQKKLAPLASEGLWLKLWHKTPWMRRVILIAALAIVLMTIIMLTNRDKLPKLQEMGIVQRVQTFIPVAKGEAWQPGPLDADGFATVYDNEGFTLLLAPDTTQIAVRNKQSGFLWHSNPAKSQLDKETVKGLILSNLESPYVMEYVNAGKTQRNMTNALDDKLEKSFIRTEHGVEVTYRYTSIGLSLAIRYELTAGGLEVTVPSQGIEESGDNQLFSLQLLPFFGAVSGKEEDGYLFVPDGPGGLIYYDRTRTAAGNRYDYMMYDEDPANLQERDIPREAIAYPVFGIKRGEEAYAAIVKEGKYTTRITAMPAGVQTTYHSLGAKFMYREEYLRKVSMLAPAVNSVRKERTHQDRKIEYRLLTGSSADYSGMAQAYRDYLLETQQLPELLPQVKHIPMMLGLVGGGTKDVFGGNSYIPATTFAQAEQMVAELSELGVANMKVQVQGWQDGGFSETDRRFPIQAKLGGAEGVKRFTTAMKERGIPVLFEDFLTWMRIGETKLSMKTEGIRSIDTTVFHDLRGTSFLLNPVTAVRSAKVTIDKLDDLGIDGLVFNGVGSTVFSDYAVNGLEREDTAHLYQSLLAYTKERLGTVATDRGNDYVLQSSDLLSRFPLEASYDFFIDETVPFYPMAVHGSLLYTGVEGNLRNEYDKELLKALEYGAIPSFRLTYERSRELKGTDYDNLYSSEYAIWKDRIVEEYKKFDGLASLVNRRMVKHSKQAEGIYTMTYDEGTQVTVDYNSNRFDIRKGGGTP</sequence>
<dbReference type="RefSeq" id="WP_209970253.1">
    <property type="nucleotide sequence ID" value="NZ_JAGGLB010000002.1"/>
</dbReference>
<feature type="region of interest" description="Disordered" evidence="1">
    <location>
        <begin position="1"/>
        <end position="20"/>
    </location>
</feature>
<proteinExistence type="predicted"/>
<comment type="caution">
    <text evidence="3">The sequence shown here is derived from an EMBL/GenBank/DDBJ whole genome shotgun (WGS) entry which is preliminary data.</text>
</comment>
<dbReference type="InterPro" id="IPR043751">
    <property type="entry name" value="DUF5696"/>
</dbReference>
<organism evidence="3 4">
    <name type="scientific">Paenibacillus eucommiae</name>
    <dbReference type="NCBI Taxonomy" id="1355755"/>
    <lineage>
        <taxon>Bacteria</taxon>
        <taxon>Bacillati</taxon>
        <taxon>Bacillota</taxon>
        <taxon>Bacilli</taxon>
        <taxon>Bacillales</taxon>
        <taxon>Paenibacillaceae</taxon>
        <taxon>Paenibacillus</taxon>
    </lineage>
</organism>
<evidence type="ECO:0000256" key="2">
    <source>
        <dbReference type="SAM" id="Phobius"/>
    </source>
</evidence>
<accession>A0ABS4IPG2</accession>
<keyword evidence="2" id="KW-0812">Transmembrane</keyword>
<keyword evidence="2" id="KW-1133">Transmembrane helix</keyword>